<protein>
    <submittedName>
        <fullName evidence="2">Uncharacterized protein</fullName>
    </submittedName>
</protein>
<evidence type="ECO:0000256" key="1">
    <source>
        <dbReference type="SAM" id="Phobius"/>
    </source>
</evidence>
<keyword evidence="1" id="KW-1133">Transmembrane helix</keyword>
<proteinExistence type="predicted"/>
<keyword evidence="1" id="KW-0472">Membrane</keyword>
<feature type="transmembrane region" description="Helical" evidence="1">
    <location>
        <begin position="6"/>
        <end position="27"/>
    </location>
</feature>
<evidence type="ECO:0000313" key="2">
    <source>
        <dbReference type="EMBL" id="MFD1001872.1"/>
    </source>
</evidence>
<gene>
    <name evidence="2" type="ORF">ACFQ21_21280</name>
</gene>
<accession>A0ABW3K6Y5</accession>
<evidence type="ECO:0000313" key="3">
    <source>
        <dbReference type="Proteomes" id="UP001597112"/>
    </source>
</evidence>
<feature type="transmembrane region" description="Helical" evidence="1">
    <location>
        <begin position="268"/>
        <end position="290"/>
    </location>
</feature>
<comment type="caution">
    <text evidence="2">The sequence shown here is derived from an EMBL/GenBank/DDBJ whole genome shotgun (WGS) entry which is preliminary data.</text>
</comment>
<reference evidence="3" key="1">
    <citation type="journal article" date="2019" name="Int. J. Syst. Evol. Microbiol.">
        <title>The Global Catalogue of Microorganisms (GCM) 10K type strain sequencing project: providing services to taxonomists for standard genome sequencing and annotation.</title>
        <authorList>
            <consortium name="The Broad Institute Genomics Platform"/>
            <consortium name="The Broad Institute Genome Sequencing Center for Infectious Disease"/>
            <person name="Wu L."/>
            <person name="Ma J."/>
        </authorList>
    </citation>
    <scope>NUCLEOTIDE SEQUENCE [LARGE SCALE GENOMIC DNA]</scope>
    <source>
        <strain evidence="3">CCUG 58938</strain>
    </source>
</reference>
<sequence>MSLFAILDLVIGIIFIYFLLSLACSAVQEIISSILRLRPKVLNQWIRDTFSKGNTGEAILKHKLIDGLTAKGRMAAYIPSDKFSRVLLDIIHHKQFGDKPYTIDSLRQAITATDLLDDDFKRSLLQSIAEASGEITKVRHEVQAWFDQAMERVSGTYKKKTQTIILCISLVLTGLLNADTIDLARYLYENPAVRESIADRAEEIAHDSTYREMVNKIKQAKDDSLHPWQNADDAMASINKNVADLKSIKAELDATKLPLGWKNLPENWIIKILGLLFTALAVSLGAPFWFDMLNKLVNLRSVGKKPAATKPDPGQQSS</sequence>
<dbReference type="RefSeq" id="WP_377582379.1">
    <property type="nucleotide sequence ID" value="NZ_JBHTKA010000008.1"/>
</dbReference>
<dbReference type="Proteomes" id="UP001597112">
    <property type="component" value="Unassembled WGS sequence"/>
</dbReference>
<name>A0ABW3K6Y5_9BACT</name>
<keyword evidence="3" id="KW-1185">Reference proteome</keyword>
<feature type="transmembrane region" description="Helical" evidence="1">
    <location>
        <begin position="161"/>
        <end position="178"/>
    </location>
</feature>
<keyword evidence="1" id="KW-0812">Transmembrane</keyword>
<dbReference type="EMBL" id="JBHTKA010000008">
    <property type="protein sequence ID" value="MFD1001872.1"/>
    <property type="molecule type" value="Genomic_DNA"/>
</dbReference>
<organism evidence="2 3">
    <name type="scientific">Ohtaekwangia kribbensis</name>
    <dbReference type="NCBI Taxonomy" id="688913"/>
    <lineage>
        <taxon>Bacteria</taxon>
        <taxon>Pseudomonadati</taxon>
        <taxon>Bacteroidota</taxon>
        <taxon>Cytophagia</taxon>
        <taxon>Cytophagales</taxon>
        <taxon>Fulvivirgaceae</taxon>
        <taxon>Ohtaekwangia</taxon>
    </lineage>
</organism>